<protein>
    <submittedName>
        <fullName evidence="1">Uncharacterized protein</fullName>
    </submittedName>
</protein>
<proteinExistence type="predicted"/>
<dbReference type="AlphaFoldDB" id="A0A1R3I0M0"/>
<sequence>MAKLTKLHCPINLVEAEKLMTSSLGVQVTPDRS</sequence>
<dbReference type="Proteomes" id="UP000187203">
    <property type="component" value="Unassembled WGS sequence"/>
</dbReference>
<evidence type="ECO:0000313" key="2">
    <source>
        <dbReference type="Proteomes" id="UP000187203"/>
    </source>
</evidence>
<evidence type="ECO:0000313" key="1">
    <source>
        <dbReference type="EMBL" id="OMO76128.1"/>
    </source>
</evidence>
<keyword evidence="2" id="KW-1185">Reference proteome</keyword>
<dbReference type="EMBL" id="AWUE01019108">
    <property type="protein sequence ID" value="OMO76128.1"/>
    <property type="molecule type" value="Genomic_DNA"/>
</dbReference>
<organism evidence="1 2">
    <name type="scientific">Corchorus olitorius</name>
    <dbReference type="NCBI Taxonomy" id="93759"/>
    <lineage>
        <taxon>Eukaryota</taxon>
        <taxon>Viridiplantae</taxon>
        <taxon>Streptophyta</taxon>
        <taxon>Embryophyta</taxon>
        <taxon>Tracheophyta</taxon>
        <taxon>Spermatophyta</taxon>
        <taxon>Magnoliopsida</taxon>
        <taxon>eudicotyledons</taxon>
        <taxon>Gunneridae</taxon>
        <taxon>Pentapetalae</taxon>
        <taxon>rosids</taxon>
        <taxon>malvids</taxon>
        <taxon>Malvales</taxon>
        <taxon>Malvaceae</taxon>
        <taxon>Grewioideae</taxon>
        <taxon>Apeibeae</taxon>
        <taxon>Corchorus</taxon>
    </lineage>
</organism>
<reference evidence="2" key="1">
    <citation type="submission" date="2013-09" db="EMBL/GenBank/DDBJ databases">
        <title>Corchorus olitorius genome sequencing.</title>
        <authorList>
            <person name="Alam M."/>
            <person name="Haque M.S."/>
            <person name="Islam M.S."/>
            <person name="Emdad E.M."/>
            <person name="Islam M.M."/>
            <person name="Ahmed B."/>
            <person name="Halim A."/>
            <person name="Hossen Q.M.M."/>
            <person name="Hossain M.Z."/>
            <person name="Ahmed R."/>
            <person name="Khan M.M."/>
            <person name="Islam R."/>
            <person name="Rashid M.M."/>
            <person name="Khan S.A."/>
            <person name="Rahman M.S."/>
            <person name="Alam M."/>
            <person name="Yahiya A.S."/>
            <person name="Khan M.S."/>
            <person name="Azam M.S."/>
            <person name="Haque T."/>
            <person name="Lashkar M.Z.H."/>
            <person name="Akhand A.I."/>
            <person name="Morshed G."/>
            <person name="Roy S."/>
            <person name="Uddin K.S."/>
            <person name="Rabeya T."/>
            <person name="Hossain A.S."/>
            <person name="Chowdhury A."/>
            <person name="Snigdha A.R."/>
            <person name="Mortoza M.S."/>
            <person name="Matin S.A."/>
            <person name="Hoque S.M.E."/>
            <person name="Islam M.K."/>
            <person name="Roy D.K."/>
            <person name="Haider R."/>
            <person name="Moosa M.M."/>
            <person name="Elias S.M."/>
            <person name="Hasan A.M."/>
            <person name="Jahan S."/>
            <person name="Shafiuddin M."/>
            <person name="Mahmood N."/>
            <person name="Shommy N.S."/>
        </authorList>
    </citation>
    <scope>NUCLEOTIDE SEQUENCE [LARGE SCALE GENOMIC DNA]</scope>
    <source>
        <strain evidence="2">cv. O-4</strain>
    </source>
</reference>
<accession>A0A1R3I0M0</accession>
<comment type="caution">
    <text evidence="1">The sequence shown here is derived from an EMBL/GenBank/DDBJ whole genome shotgun (WGS) entry which is preliminary data.</text>
</comment>
<name>A0A1R3I0M0_9ROSI</name>
<gene>
    <name evidence="1" type="ORF">COLO4_25664</name>
</gene>